<feature type="transmembrane region" description="Helical" evidence="7">
    <location>
        <begin position="144"/>
        <end position="166"/>
    </location>
</feature>
<feature type="transmembrane region" description="Helical" evidence="7">
    <location>
        <begin position="378"/>
        <end position="396"/>
    </location>
</feature>
<feature type="transmembrane region" description="Helical" evidence="7">
    <location>
        <begin position="83"/>
        <end position="104"/>
    </location>
</feature>
<dbReference type="CDD" id="cd17321">
    <property type="entry name" value="MFS_MMR_MDR_like"/>
    <property type="match status" value="1"/>
</dbReference>
<reference evidence="9" key="1">
    <citation type="submission" date="2020-10" db="EMBL/GenBank/DDBJ databases">
        <title>Dehalococcoides mccartyi of a TCE/Cr reducing biochatode.</title>
        <authorList>
            <person name="Matturro B."/>
        </authorList>
    </citation>
    <scope>NUCLEOTIDE SEQUENCE</scope>
    <source>
        <strain evidence="9">Bin2</strain>
    </source>
</reference>
<keyword evidence="3" id="KW-1003">Cell membrane</keyword>
<dbReference type="PROSITE" id="PS50850">
    <property type="entry name" value="MFS"/>
    <property type="match status" value="1"/>
</dbReference>
<evidence type="ECO:0000256" key="1">
    <source>
        <dbReference type="ARBA" id="ARBA00004651"/>
    </source>
</evidence>
<feature type="transmembrane region" description="Helical" evidence="7">
    <location>
        <begin position="307"/>
        <end position="323"/>
    </location>
</feature>
<feature type="transmembrane region" description="Helical" evidence="7">
    <location>
        <begin position="58"/>
        <end position="77"/>
    </location>
</feature>
<feature type="transmembrane region" description="Helical" evidence="7">
    <location>
        <begin position="243"/>
        <end position="267"/>
    </location>
</feature>
<dbReference type="GO" id="GO:0022857">
    <property type="term" value="F:transmembrane transporter activity"/>
    <property type="evidence" value="ECO:0007669"/>
    <property type="project" value="InterPro"/>
</dbReference>
<name>A0A843AQ14_METFO</name>
<feature type="transmembrane region" description="Helical" evidence="7">
    <location>
        <begin position="335"/>
        <end position="357"/>
    </location>
</feature>
<gene>
    <name evidence="9" type="ORF">ISP06_10640</name>
</gene>
<evidence type="ECO:0000256" key="2">
    <source>
        <dbReference type="ARBA" id="ARBA00022448"/>
    </source>
</evidence>
<proteinExistence type="predicted"/>
<feature type="transmembrane region" description="Helical" evidence="7">
    <location>
        <begin position="116"/>
        <end position="138"/>
    </location>
</feature>
<evidence type="ECO:0000256" key="7">
    <source>
        <dbReference type="SAM" id="Phobius"/>
    </source>
</evidence>
<keyword evidence="5 7" id="KW-1133">Transmembrane helix</keyword>
<evidence type="ECO:0000313" key="9">
    <source>
        <dbReference type="EMBL" id="MBF4475906.1"/>
    </source>
</evidence>
<dbReference type="AlphaFoldDB" id="A0A843AQ14"/>
<dbReference type="Pfam" id="PF07690">
    <property type="entry name" value="MFS_1"/>
    <property type="match status" value="1"/>
</dbReference>
<feature type="domain" description="Major facilitator superfamily (MFS) profile" evidence="8">
    <location>
        <begin position="1"/>
        <end position="443"/>
    </location>
</feature>
<keyword evidence="2" id="KW-0813">Transport</keyword>
<dbReference type="GO" id="GO:0005886">
    <property type="term" value="C:plasma membrane"/>
    <property type="evidence" value="ECO:0007669"/>
    <property type="project" value="UniProtKB-SubCell"/>
</dbReference>
<comment type="caution">
    <text evidence="9">The sequence shown here is derived from an EMBL/GenBank/DDBJ whole genome shotgun (WGS) entry which is preliminary data.</text>
</comment>
<dbReference type="OrthoDB" id="117970at2157"/>
<dbReference type="PANTHER" id="PTHR42718">
    <property type="entry name" value="MAJOR FACILITATOR SUPERFAMILY MULTIDRUG TRANSPORTER MFSC"/>
    <property type="match status" value="1"/>
</dbReference>
<dbReference type="Gene3D" id="1.20.1250.20">
    <property type="entry name" value="MFS general substrate transporter like domains"/>
    <property type="match status" value="1"/>
</dbReference>
<feature type="transmembrane region" description="Helical" evidence="7">
    <location>
        <begin position="203"/>
        <end position="222"/>
    </location>
</feature>
<dbReference type="EMBL" id="JADIIL010000038">
    <property type="protein sequence ID" value="MBF4475906.1"/>
    <property type="molecule type" value="Genomic_DNA"/>
</dbReference>
<organism evidence="9 10">
    <name type="scientific">Methanobacterium formicicum</name>
    <dbReference type="NCBI Taxonomy" id="2162"/>
    <lineage>
        <taxon>Archaea</taxon>
        <taxon>Methanobacteriati</taxon>
        <taxon>Methanobacteriota</taxon>
        <taxon>Methanomada group</taxon>
        <taxon>Methanobacteria</taxon>
        <taxon>Methanobacteriales</taxon>
        <taxon>Methanobacteriaceae</taxon>
        <taxon>Methanobacterium</taxon>
    </lineage>
</organism>
<dbReference type="SUPFAM" id="SSF103473">
    <property type="entry name" value="MFS general substrate transporter"/>
    <property type="match status" value="1"/>
</dbReference>
<dbReference type="PRINTS" id="PR01036">
    <property type="entry name" value="TCRTETB"/>
</dbReference>
<evidence type="ECO:0000259" key="8">
    <source>
        <dbReference type="PROSITE" id="PS50850"/>
    </source>
</evidence>
<evidence type="ECO:0000256" key="3">
    <source>
        <dbReference type="ARBA" id="ARBA00022475"/>
    </source>
</evidence>
<feature type="transmembrane region" description="Helical" evidence="7">
    <location>
        <begin position="178"/>
        <end position="197"/>
    </location>
</feature>
<sequence>MMVPINASIINVSLPTISVYFGVALATVQWVLISYLITLLGFVLFFSRLGDFYGQERVYMAGLVGFVATSLLCSLSPSVEALIIFRGLQGLAAAMMISVSMALVRRSFPSHILGRALGIYAVAIAAGLALGPAIGGVISGYLGWRAIFLVNVPTGILDFVFCYQILKRSTRTAVKWDIPGTLLQFLGLFLTVLTLNLVEQASYLFAAFTGVGAVVMLGLFVYQELHCEHPVLDLRLFKRKTFGAFNLSLHFNYLCMYMMFFAVPFYLQKVLHLDQATTGLVLTASPILMMVVAPISGMVSDRFGSRIPAFAGSMVSAAALLSMTQLTVNSTAGDVFIRLAVMGLGVALFQSPTNKALMSQLPTEKSGVASGIIATTRNLGMVFAVCYAGLLIHLAISPELMQASQLQGVAAANLTSGLHLVVIFGAILSVGMAVLSLAGLKNKKKALVKYEQVALKKTIQMEQKMVKTVGMALMVMVQHTK</sequence>
<evidence type="ECO:0000256" key="6">
    <source>
        <dbReference type="ARBA" id="ARBA00023136"/>
    </source>
</evidence>
<evidence type="ECO:0000256" key="4">
    <source>
        <dbReference type="ARBA" id="ARBA00022692"/>
    </source>
</evidence>
<evidence type="ECO:0000313" key="10">
    <source>
        <dbReference type="Proteomes" id="UP000606900"/>
    </source>
</evidence>
<accession>A0A843AQ14</accession>
<feature type="transmembrane region" description="Helical" evidence="7">
    <location>
        <begin position="20"/>
        <end position="46"/>
    </location>
</feature>
<dbReference type="Gene3D" id="1.20.1720.10">
    <property type="entry name" value="Multidrug resistance protein D"/>
    <property type="match status" value="1"/>
</dbReference>
<feature type="transmembrane region" description="Helical" evidence="7">
    <location>
        <begin position="279"/>
        <end position="300"/>
    </location>
</feature>
<dbReference type="InterPro" id="IPR004638">
    <property type="entry name" value="EmrB-like"/>
</dbReference>
<dbReference type="PANTHER" id="PTHR42718:SF46">
    <property type="entry name" value="BLR6921 PROTEIN"/>
    <property type="match status" value="1"/>
</dbReference>
<protein>
    <submittedName>
        <fullName evidence="9">MFS transporter</fullName>
    </submittedName>
</protein>
<dbReference type="Proteomes" id="UP000606900">
    <property type="component" value="Unassembled WGS sequence"/>
</dbReference>
<dbReference type="NCBIfam" id="TIGR00711">
    <property type="entry name" value="efflux_EmrB"/>
    <property type="match status" value="1"/>
</dbReference>
<dbReference type="InterPro" id="IPR020846">
    <property type="entry name" value="MFS_dom"/>
</dbReference>
<dbReference type="InterPro" id="IPR036259">
    <property type="entry name" value="MFS_trans_sf"/>
</dbReference>
<keyword evidence="6 7" id="KW-0472">Membrane</keyword>
<keyword evidence="4 7" id="KW-0812">Transmembrane</keyword>
<comment type="subcellular location">
    <subcellularLocation>
        <location evidence="1">Cell membrane</location>
        <topology evidence="1">Multi-pass membrane protein</topology>
    </subcellularLocation>
</comment>
<dbReference type="InterPro" id="IPR011701">
    <property type="entry name" value="MFS"/>
</dbReference>
<evidence type="ECO:0000256" key="5">
    <source>
        <dbReference type="ARBA" id="ARBA00022989"/>
    </source>
</evidence>
<feature type="transmembrane region" description="Helical" evidence="7">
    <location>
        <begin position="416"/>
        <end position="440"/>
    </location>
</feature>